<feature type="transmembrane region" description="Helical" evidence="6">
    <location>
        <begin position="267"/>
        <end position="292"/>
    </location>
</feature>
<organism evidence="8 9">
    <name type="scientific">Silvibacterium dinghuense</name>
    <dbReference type="NCBI Taxonomy" id="1560006"/>
    <lineage>
        <taxon>Bacteria</taxon>
        <taxon>Pseudomonadati</taxon>
        <taxon>Acidobacteriota</taxon>
        <taxon>Terriglobia</taxon>
        <taxon>Terriglobales</taxon>
        <taxon>Acidobacteriaceae</taxon>
        <taxon>Silvibacterium</taxon>
    </lineage>
</organism>
<sequence length="300" mass="33491">MQILFFVAIGVIVFCLIGLLLIPFLSRGNRESQRVLAAIGGNHPDREGLHGLARLEDGLLKLAHDIRTRLGLSVSSKSIDRLAAAGYRGPNAPDFYFAAQCLTPLAGAFLGSFIPSNTLFWVFVFVAVGYIFPGFWLTERARIRRNRIRRSLPDVVDLLVICVDGGLGLDQALIRVNSEIAKSHSDLQNELTRVHQEQKAGRPRMETWQNLADRIKVREISVFVSMLTQADRFGTPIVKTLSTFADDLRTKRRQQVEELAEKTKVKIIFPLVFCIFPCLFIVLLGPAVLQIASSLKDIAH</sequence>
<name>A0A4Q1S9L5_9BACT</name>
<dbReference type="GO" id="GO:0005886">
    <property type="term" value="C:plasma membrane"/>
    <property type="evidence" value="ECO:0007669"/>
    <property type="project" value="UniProtKB-SubCell"/>
</dbReference>
<keyword evidence="9" id="KW-1185">Reference proteome</keyword>
<gene>
    <name evidence="8" type="ORF">ESZ00_16315</name>
</gene>
<keyword evidence="2" id="KW-1003">Cell membrane</keyword>
<dbReference type="PANTHER" id="PTHR35007:SF2">
    <property type="entry name" value="PILUS ASSEMBLE PROTEIN"/>
    <property type="match status" value="1"/>
</dbReference>
<comment type="subcellular location">
    <subcellularLocation>
        <location evidence="1">Cell membrane</location>
        <topology evidence="1">Multi-pass membrane protein</topology>
    </subcellularLocation>
</comment>
<dbReference type="PANTHER" id="PTHR35007">
    <property type="entry name" value="INTEGRAL MEMBRANE PROTEIN-RELATED"/>
    <property type="match status" value="1"/>
</dbReference>
<evidence type="ECO:0000313" key="8">
    <source>
        <dbReference type="EMBL" id="RXS93631.1"/>
    </source>
</evidence>
<protein>
    <submittedName>
        <fullName evidence="8">Type II secretion system F family protein</fullName>
    </submittedName>
</protein>
<keyword evidence="4 6" id="KW-1133">Transmembrane helix</keyword>
<feature type="transmembrane region" description="Helical" evidence="6">
    <location>
        <begin position="95"/>
        <end position="114"/>
    </location>
</feature>
<evidence type="ECO:0000259" key="7">
    <source>
        <dbReference type="Pfam" id="PF00482"/>
    </source>
</evidence>
<comment type="caution">
    <text evidence="8">The sequence shown here is derived from an EMBL/GenBank/DDBJ whole genome shotgun (WGS) entry which is preliminary data.</text>
</comment>
<keyword evidence="3 6" id="KW-0812">Transmembrane</keyword>
<dbReference type="RefSeq" id="WP_129209400.1">
    <property type="nucleotide sequence ID" value="NZ_BMGU01000002.1"/>
</dbReference>
<dbReference type="Pfam" id="PF00482">
    <property type="entry name" value="T2SSF"/>
    <property type="match status" value="1"/>
</dbReference>
<evidence type="ECO:0000313" key="9">
    <source>
        <dbReference type="Proteomes" id="UP000290253"/>
    </source>
</evidence>
<evidence type="ECO:0000256" key="6">
    <source>
        <dbReference type="SAM" id="Phobius"/>
    </source>
</evidence>
<feature type="transmembrane region" description="Helical" evidence="6">
    <location>
        <begin position="6"/>
        <end position="25"/>
    </location>
</feature>
<dbReference type="Proteomes" id="UP000290253">
    <property type="component" value="Unassembled WGS sequence"/>
</dbReference>
<evidence type="ECO:0000256" key="1">
    <source>
        <dbReference type="ARBA" id="ARBA00004651"/>
    </source>
</evidence>
<evidence type="ECO:0000256" key="4">
    <source>
        <dbReference type="ARBA" id="ARBA00022989"/>
    </source>
</evidence>
<dbReference type="AlphaFoldDB" id="A0A4Q1S9L5"/>
<feature type="transmembrane region" description="Helical" evidence="6">
    <location>
        <begin position="120"/>
        <end position="138"/>
    </location>
</feature>
<keyword evidence="5 6" id="KW-0472">Membrane</keyword>
<reference evidence="8 9" key="1">
    <citation type="journal article" date="2016" name="Int. J. Syst. Evol. Microbiol.">
        <title>Acidipila dinghuensis sp. nov., an acidobacterium isolated from forest soil.</title>
        <authorList>
            <person name="Jiang Y.W."/>
            <person name="Wang J."/>
            <person name="Chen M.H."/>
            <person name="Lv Y.Y."/>
            <person name="Qiu L.H."/>
        </authorList>
    </citation>
    <scope>NUCLEOTIDE SEQUENCE [LARGE SCALE GENOMIC DNA]</scope>
    <source>
        <strain evidence="8 9">DHOF10</strain>
    </source>
</reference>
<feature type="domain" description="Type II secretion system protein GspF" evidence="7">
    <location>
        <begin position="157"/>
        <end position="284"/>
    </location>
</feature>
<dbReference type="OrthoDB" id="9810662at2"/>
<evidence type="ECO:0000256" key="5">
    <source>
        <dbReference type="ARBA" id="ARBA00023136"/>
    </source>
</evidence>
<evidence type="ECO:0000256" key="3">
    <source>
        <dbReference type="ARBA" id="ARBA00022692"/>
    </source>
</evidence>
<dbReference type="EMBL" id="SDMK01000004">
    <property type="protein sequence ID" value="RXS93631.1"/>
    <property type="molecule type" value="Genomic_DNA"/>
</dbReference>
<evidence type="ECO:0000256" key="2">
    <source>
        <dbReference type="ARBA" id="ARBA00022475"/>
    </source>
</evidence>
<accession>A0A4Q1S9L5</accession>
<dbReference type="InterPro" id="IPR018076">
    <property type="entry name" value="T2SS_GspF_dom"/>
</dbReference>
<proteinExistence type="predicted"/>